<sequence length="186" mass="20918">MAQSTQNAAGYQALGDSPLTPQELLNIRQHLMGKGLAGFQEWTMLLCRSFLFCREFEIAGFKTEPIQRGNRTEFNCINWDITVFSPNGEIEGIGFTLLGKADSSPVNVIMWRLDNLPMLCPVKHLLAWIYMTGISSGYLFPSKNDLDCILTTWKNDPSCRINCTEAISYETFLSQIKATCIACIPY</sequence>
<keyword evidence="2" id="KW-1185">Reference proteome</keyword>
<name>A0A507F7D1_9FUNG</name>
<reference evidence="1 2" key="1">
    <citation type="journal article" date="2019" name="Sci. Rep.">
        <title>Comparative genomics of chytrid fungi reveal insights into the obligate biotrophic and pathogenic lifestyle of Synchytrium endobioticum.</title>
        <authorList>
            <person name="van de Vossenberg B.T.L.H."/>
            <person name="Warris S."/>
            <person name="Nguyen H.D.T."/>
            <person name="van Gent-Pelzer M.P.E."/>
            <person name="Joly D.L."/>
            <person name="van de Geest H.C."/>
            <person name="Bonants P.J.M."/>
            <person name="Smith D.S."/>
            <person name="Levesque C.A."/>
            <person name="van der Lee T.A.J."/>
        </authorList>
    </citation>
    <scope>NUCLEOTIDE SEQUENCE [LARGE SCALE GENOMIC DNA]</scope>
    <source>
        <strain evidence="1 2">CBS 675.73</strain>
    </source>
</reference>
<proteinExistence type="predicted"/>
<gene>
    <name evidence="1" type="ORF">CcCBS67573_g06243</name>
</gene>
<protein>
    <submittedName>
        <fullName evidence="1">Uncharacterized protein</fullName>
    </submittedName>
</protein>
<dbReference type="OrthoDB" id="2133769at2759"/>
<dbReference type="AlphaFoldDB" id="A0A507F7D1"/>
<organism evidence="1 2">
    <name type="scientific">Chytriomyces confervae</name>
    <dbReference type="NCBI Taxonomy" id="246404"/>
    <lineage>
        <taxon>Eukaryota</taxon>
        <taxon>Fungi</taxon>
        <taxon>Fungi incertae sedis</taxon>
        <taxon>Chytridiomycota</taxon>
        <taxon>Chytridiomycota incertae sedis</taxon>
        <taxon>Chytridiomycetes</taxon>
        <taxon>Chytridiales</taxon>
        <taxon>Chytriomycetaceae</taxon>
        <taxon>Chytriomyces</taxon>
    </lineage>
</organism>
<accession>A0A507F7D1</accession>
<evidence type="ECO:0000313" key="1">
    <source>
        <dbReference type="EMBL" id="TPX71296.1"/>
    </source>
</evidence>
<comment type="caution">
    <text evidence="1">The sequence shown here is derived from an EMBL/GenBank/DDBJ whole genome shotgun (WGS) entry which is preliminary data.</text>
</comment>
<dbReference type="Proteomes" id="UP000320333">
    <property type="component" value="Unassembled WGS sequence"/>
</dbReference>
<evidence type="ECO:0000313" key="2">
    <source>
        <dbReference type="Proteomes" id="UP000320333"/>
    </source>
</evidence>
<dbReference type="EMBL" id="QEAP01000257">
    <property type="protein sequence ID" value="TPX71296.1"/>
    <property type="molecule type" value="Genomic_DNA"/>
</dbReference>